<feature type="compositionally biased region" description="Acidic residues" evidence="1">
    <location>
        <begin position="157"/>
        <end position="170"/>
    </location>
</feature>
<dbReference type="AlphaFoldDB" id="A0AAV9H570"/>
<accession>A0AAV9H570</accession>
<gene>
    <name evidence="2" type="ORF">QBC34DRAFT_388001</name>
</gene>
<evidence type="ECO:0000256" key="1">
    <source>
        <dbReference type="SAM" id="MobiDB-lite"/>
    </source>
</evidence>
<reference evidence="2" key="2">
    <citation type="submission" date="2023-05" db="EMBL/GenBank/DDBJ databases">
        <authorList>
            <consortium name="Lawrence Berkeley National Laboratory"/>
            <person name="Steindorff A."/>
            <person name="Hensen N."/>
            <person name="Bonometti L."/>
            <person name="Westerberg I."/>
            <person name="Brannstrom I.O."/>
            <person name="Guillou S."/>
            <person name="Cros-Aarteil S."/>
            <person name="Calhoun S."/>
            <person name="Haridas S."/>
            <person name="Kuo A."/>
            <person name="Mondo S."/>
            <person name="Pangilinan J."/>
            <person name="Riley R."/>
            <person name="Labutti K."/>
            <person name="Andreopoulos B."/>
            <person name="Lipzen A."/>
            <person name="Chen C."/>
            <person name="Yanf M."/>
            <person name="Daum C."/>
            <person name="Ng V."/>
            <person name="Clum A."/>
            <person name="Ohm R."/>
            <person name="Martin F."/>
            <person name="Silar P."/>
            <person name="Natvig D."/>
            <person name="Lalanne C."/>
            <person name="Gautier V."/>
            <person name="Ament-Velasquez S.L."/>
            <person name="Kruys A."/>
            <person name="Hutchinson M.I."/>
            <person name="Powell A.J."/>
            <person name="Barry K."/>
            <person name="Miller A.N."/>
            <person name="Grigoriev I.V."/>
            <person name="Debuchy R."/>
            <person name="Gladieux P."/>
            <person name="Thoren M.H."/>
            <person name="Johannesson H."/>
        </authorList>
    </citation>
    <scope>NUCLEOTIDE SEQUENCE</scope>
    <source>
        <strain evidence="2">PSN243</strain>
    </source>
</reference>
<feature type="region of interest" description="Disordered" evidence="1">
    <location>
        <begin position="130"/>
        <end position="205"/>
    </location>
</feature>
<comment type="caution">
    <text evidence="2">The sequence shown here is derived from an EMBL/GenBank/DDBJ whole genome shotgun (WGS) entry which is preliminary data.</text>
</comment>
<evidence type="ECO:0000313" key="3">
    <source>
        <dbReference type="Proteomes" id="UP001321760"/>
    </source>
</evidence>
<dbReference type="EMBL" id="MU865913">
    <property type="protein sequence ID" value="KAK4455822.1"/>
    <property type="molecule type" value="Genomic_DNA"/>
</dbReference>
<dbReference type="Proteomes" id="UP001321760">
    <property type="component" value="Unassembled WGS sequence"/>
</dbReference>
<keyword evidence="3" id="KW-1185">Reference proteome</keyword>
<organism evidence="2 3">
    <name type="scientific">Podospora aff. communis PSN243</name>
    <dbReference type="NCBI Taxonomy" id="3040156"/>
    <lineage>
        <taxon>Eukaryota</taxon>
        <taxon>Fungi</taxon>
        <taxon>Dikarya</taxon>
        <taxon>Ascomycota</taxon>
        <taxon>Pezizomycotina</taxon>
        <taxon>Sordariomycetes</taxon>
        <taxon>Sordariomycetidae</taxon>
        <taxon>Sordariales</taxon>
        <taxon>Podosporaceae</taxon>
        <taxon>Podospora</taxon>
    </lineage>
</organism>
<protein>
    <submittedName>
        <fullName evidence="2">Uncharacterized protein</fullName>
    </submittedName>
</protein>
<feature type="compositionally biased region" description="Polar residues" evidence="1">
    <location>
        <begin position="77"/>
        <end position="90"/>
    </location>
</feature>
<name>A0AAV9H570_9PEZI</name>
<evidence type="ECO:0000313" key="2">
    <source>
        <dbReference type="EMBL" id="KAK4455822.1"/>
    </source>
</evidence>
<proteinExistence type="predicted"/>
<feature type="region of interest" description="Disordered" evidence="1">
    <location>
        <begin position="61"/>
        <end position="93"/>
    </location>
</feature>
<reference evidence="2" key="1">
    <citation type="journal article" date="2023" name="Mol. Phylogenet. Evol.">
        <title>Genome-scale phylogeny and comparative genomics of the fungal order Sordariales.</title>
        <authorList>
            <person name="Hensen N."/>
            <person name="Bonometti L."/>
            <person name="Westerberg I."/>
            <person name="Brannstrom I.O."/>
            <person name="Guillou S."/>
            <person name="Cros-Aarteil S."/>
            <person name="Calhoun S."/>
            <person name="Haridas S."/>
            <person name="Kuo A."/>
            <person name="Mondo S."/>
            <person name="Pangilinan J."/>
            <person name="Riley R."/>
            <person name="LaButti K."/>
            <person name="Andreopoulos B."/>
            <person name="Lipzen A."/>
            <person name="Chen C."/>
            <person name="Yan M."/>
            <person name="Daum C."/>
            <person name="Ng V."/>
            <person name="Clum A."/>
            <person name="Steindorff A."/>
            <person name="Ohm R.A."/>
            <person name="Martin F."/>
            <person name="Silar P."/>
            <person name="Natvig D.O."/>
            <person name="Lalanne C."/>
            <person name="Gautier V."/>
            <person name="Ament-Velasquez S.L."/>
            <person name="Kruys A."/>
            <person name="Hutchinson M.I."/>
            <person name="Powell A.J."/>
            <person name="Barry K."/>
            <person name="Miller A.N."/>
            <person name="Grigoriev I.V."/>
            <person name="Debuchy R."/>
            <person name="Gladieux P."/>
            <person name="Hiltunen Thoren M."/>
            <person name="Johannesson H."/>
        </authorList>
    </citation>
    <scope>NUCLEOTIDE SEQUENCE</scope>
    <source>
        <strain evidence="2">PSN243</strain>
    </source>
</reference>
<sequence length="205" mass="22520">MAFTPGLRRHRYCHHNPSKAPPFPKIPALPGVPSTFKLTPLLKLTPPLSYRNSARLRVHAPPDFRQLSSRHRPPTFRDSTSPRYPPSSSGFEEKWAETKTAIRDGRHYYTMVHSQVGARGLRQSIETGDALRDGSAGDASSAQTGSSSDANDSRDDNDGDEYCESGEDAESPQTAPSSKRKERDDTVEPDDGGSSPKRQRNGEAS</sequence>